<dbReference type="SMART" id="SM00854">
    <property type="entry name" value="PGA_cap"/>
    <property type="match status" value="1"/>
</dbReference>
<proteinExistence type="inferred from homology"/>
<evidence type="ECO:0000256" key="1">
    <source>
        <dbReference type="ARBA" id="ARBA00005662"/>
    </source>
</evidence>
<dbReference type="Gene3D" id="3.60.21.10">
    <property type="match status" value="1"/>
</dbReference>
<comment type="caution">
    <text evidence="4">The sequence shown here is derived from an EMBL/GenBank/DDBJ whole genome shotgun (WGS) entry which is preliminary data.</text>
</comment>
<dbReference type="InterPro" id="IPR019079">
    <property type="entry name" value="Capsule_synth_CapA"/>
</dbReference>
<organism evidence="4 5">
    <name type="scientific">Micromonospora sicca</name>
    <dbReference type="NCBI Taxonomy" id="2202420"/>
    <lineage>
        <taxon>Bacteria</taxon>
        <taxon>Bacillati</taxon>
        <taxon>Actinomycetota</taxon>
        <taxon>Actinomycetes</taxon>
        <taxon>Micromonosporales</taxon>
        <taxon>Micromonosporaceae</taxon>
        <taxon>Micromonospora</taxon>
    </lineage>
</organism>
<dbReference type="Proteomes" id="UP000246050">
    <property type="component" value="Unassembled WGS sequence"/>
</dbReference>
<dbReference type="Pfam" id="PF09587">
    <property type="entry name" value="PGA_cap"/>
    <property type="match status" value="1"/>
</dbReference>
<name>A0A317DHG3_9ACTN</name>
<dbReference type="InterPro" id="IPR052169">
    <property type="entry name" value="CW_Biosynth-Accessory"/>
</dbReference>
<dbReference type="InterPro" id="IPR029052">
    <property type="entry name" value="Metallo-depent_PP-like"/>
</dbReference>
<protein>
    <recommendedName>
        <fullName evidence="3">Capsule synthesis protein CapA domain-containing protein</fullName>
    </recommendedName>
</protein>
<dbReference type="AlphaFoldDB" id="A0A317DHG3"/>
<dbReference type="CDD" id="cd07381">
    <property type="entry name" value="MPP_CapA"/>
    <property type="match status" value="1"/>
</dbReference>
<dbReference type="EMBL" id="QGKS01000294">
    <property type="protein sequence ID" value="PWR12265.1"/>
    <property type="molecule type" value="Genomic_DNA"/>
</dbReference>
<evidence type="ECO:0000256" key="2">
    <source>
        <dbReference type="SAM" id="MobiDB-lite"/>
    </source>
</evidence>
<dbReference type="SUPFAM" id="SSF56300">
    <property type="entry name" value="Metallo-dependent phosphatases"/>
    <property type="match status" value="1"/>
</dbReference>
<feature type="domain" description="Capsule synthesis protein CapA" evidence="3">
    <location>
        <begin position="104"/>
        <end position="342"/>
    </location>
</feature>
<evidence type="ECO:0000313" key="4">
    <source>
        <dbReference type="EMBL" id="PWR12265.1"/>
    </source>
</evidence>
<evidence type="ECO:0000259" key="3">
    <source>
        <dbReference type="SMART" id="SM00854"/>
    </source>
</evidence>
<evidence type="ECO:0000313" key="5">
    <source>
        <dbReference type="Proteomes" id="UP000246050"/>
    </source>
</evidence>
<dbReference type="PANTHER" id="PTHR33393:SF13">
    <property type="entry name" value="PGA BIOSYNTHESIS PROTEIN CAPA"/>
    <property type="match status" value="1"/>
</dbReference>
<sequence length="412" mass="42949">MSTVDPIGTGGPPQRRPRLASIYGAPARPSCPSGPLDQFCPSGPSVRGFRRTMRRVKWARSLVAVVATLTLAACDAAPTRPAGGPARSASVAASPSQAGPAEITLAFAGDVHFADRTAGLLSNPATAFGSISATLSSADLTMVNLETAVTTRGTPEPKEFHFRAPASTYGAVKAAGIDVVSIANNHTLDYGRVGLSDTLDAARASGVPAVGAGADAAAAYAPWITEIRGTTVAFLAFSQVAELWSSWKATDTEAGIAMTRDLSRAVAAVRAARQRADVIVVYVHWGVEGESCPSAEAREFAGAMAEAGAHLVVGTHAHLLLGDGWLGRTFVQYGLGNFLWWRDDAYSNDTGVLRVTLHGSAIVKTEFVPALISRRTGQPRLADGEEAARISHEYANLRACTGLATTPTGQSR</sequence>
<dbReference type="PANTHER" id="PTHR33393">
    <property type="entry name" value="POLYGLUTAMINE SYNTHESIS ACCESSORY PROTEIN RV0574C-RELATED"/>
    <property type="match status" value="1"/>
</dbReference>
<accession>A0A317DHG3</accession>
<feature type="region of interest" description="Disordered" evidence="2">
    <location>
        <begin position="1"/>
        <end position="26"/>
    </location>
</feature>
<comment type="similarity">
    <text evidence="1">Belongs to the CapA family.</text>
</comment>
<reference evidence="4 5" key="1">
    <citation type="submission" date="2018-05" db="EMBL/GenBank/DDBJ databases">
        <title>Micromonosporas from Atacama Desert.</title>
        <authorList>
            <person name="Carro L."/>
            <person name="Golinska P."/>
            <person name="Klenk H.-P."/>
            <person name="Goodfellow M."/>
        </authorList>
    </citation>
    <scope>NUCLEOTIDE SEQUENCE [LARGE SCALE GENOMIC DNA]</scope>
    <source>
        <strain evidence="4 5">4G51</strain>
    </source>
</reference>
<gene>
    <name evidence="4" type="ORF">DKT69_24550</name>
</gene>